<evidence type="ECO:0000256" key="2">
    <source>
        <dbReference type="SAM" id="MobiDB-lite"/>
    </source>
</evidence>
<dbReference type="InterPro" id="IPR058649">
    <property type="entry name" value="CzcB_C"/>
</dbReference>
<dbReference type="Pfam" id="PF25973">
    <property type="entry name" value="BSH_CzcB"/>
    <property type="match status" value="1"/>
</dbReference>
<dbReference type="SUPFAM" id="SSF51230">
    <property type="entry name" value="Single hybrid motif"/>
    <property type="match status" value="1"/>
</dbReference>
<dbReference type="EMBL" id="LAZR01010437">
    <property type="protein sequence ID" value="KKM66945.1"/>
    <property type="molecule type" value="Genomic_DNA"/>
</dbReference>
<sequence length="340" mass="37582">MQFKINKTSINTIINNIYMMLIIMIILTSITHTVSAEQQQKQLVEHHHNNGEHGDTEHDHQTSDSALDAHDDNDKVSISSDMAMLNEIVTTKVGEGIISQKQTFYGDVTLSPENTSHITARFPGRITAVYVQYGDAVKKGQKLALVESNTSLQTYTITSPLTGLVIAKHANAGEVANEQVLFTITNTKTLWAEIRIFPSQVANIELGQQVRLKTADHQLEGQITQLLPSNESAPYRIARVKFTHTSSYWFPGLMIEAEVSVRSESVPIRLPKQALQQVEGKTVVFVKQGDVYEVKPVVLGIQDDHFASVMDGIAVGDEVVIKNSYLIKAELEKAGAAHSH</sequence>
<reference evidence="5" key="1">
    <citation type="journal article" date="2015" name="Nature">
        <title>Complex archaea that bridge the gap between prokaryotes and eukaryotes.</title>
        <authorList>
            <person name="Spang A."/>
            <person name="Saw J.H."/>
            <person name="Jorgensen S.L."/>
            <person name="Zaremba-Niedzwiedzka K."/>
            <person name="Martijn J."/>
            <person name="Lind A.E."/>
            <person name="van Eijk R."/>
            <person name="Schleper C."/>
            <person name="Guy L."/>
            <person name="Ettema T.J."/>
        </authorList>
    </citation>
    <scope>NUCLEOTIDE SEQUENCE</scope>
</reference>
<accession>A0A0F9LRF3</accession>
<evidence type="ECO:0000313" key="5">
    <source>
        <dbReference type="EMBL" id="KKM66945.1"/>
    </source>
</evidence>
<dbReference type="InterPro" id="IPR011053">
    <property type="entry name" value="Single_hybrid_motif"/>
</dbReference>
<evidence type="ECO:0000259" key="4">
    <source>
        <dbReference type="Pfam" id="PF25975"/>
    </source>
</evidence>
<dbReference type="Gene3D" id="2.40.420.20">
    <property type="match status" value="1"/>
</dbReference>
<dbReference type="AlphaFoldDB" id="A0A0F9LRF3"/>
<dbReference type="InterPro" id="IPR051909">
    <property type="entry name" value="MFP_Cation_Efflux"/>
</dbReference>
<evidence type="ECO:0000259" key="3">
    <source>
        <dbReference type="Pfam" id="PF25973"/>
    </source>
</evidence>
<dbReference type="Pfam" id="PF25975">
    <property type="entry name" value="CzcB_C"/>
    <property type="match status" value="1"/>
</dbReference>
<feature type="domain" description="CzcB-like barrel-sandwich hybrid" evidence="3">
    <location>
        <begin position="115"/>
        <end position="186"/>
    </location>
</feature>
<keyword evidence="1" id="KW-0813">Transport</keyword>
<feature type="domain" description="CzcB-like C-terminal circularly permuted SH3-like" evidence="4">
    <location>
        <begin position="269"/>
        <end position="328"/>
    </location>
</feature>
<organism evidence="5">
    <name type="scientific">marine sediment metagenome</name>
    <dbReference type="NCBI Taxonomy" id="412755"/>
    <lineage>
        <taxon>unclassified sequences</taxon>
        <taxon>metagenomes</taxon>
        <taxon>ecological metagenomes</taxon>
    </lineage>
</organism>
<dbReference type="CDD" id="cd06850">
    <property type="entry name" value="biotinyl_domain"/>
    <property type="match status" value="1"/>
</dbReference>
<protein>
    <submittedName>
        <fullName evidence="5">Uncharacterized protein</fullName>
    </submittedName>
</protein>
<dbReference type="PANTHER" id="PTHR30097:SF4">
    <property type="entry name" value="SLR6042 PROTEIN"/>
    <property type="match status" value="1"/>
</dbReference>
<name>A0A0F9LRF3_9ZZZZ</name>
<gene>
    <name evidence="5" type="ORF">LCGC14_1476080</name>
</gene>
<comment type="caution">
    <text evidence="5">The sequence shown here is derived from an EMBL/GenBank/DDBJ whole genome shotgun (WGS) entry which is preliminary data.</text>
</comment>
<dbReference type="Gene3D" id="2.40.50.100">
    <property type="match status" value="1"/>
</dbReference>
<dbReference type="InterPro" id="IPR058647">
    <property type="entry name" value="BSH_CzcB-like"/>
</dbReference>
<proteinExistence type="predicted"/>
<feature type="region of interest" description="Disordered" evidence="2">
    <location>
        <begin position="48"/>
        <end position="72"/>
    </location>
</feature>
<evidence type="ECO:0000256" key="1">
    <source>
        <dbReference type="ARBA" id="ARBA00022448"/>
    </source>
</evidence>
<dbReference type="PANTHER" id="PTHR30097">
    <property type="entry name" value="CATION EFFLUX SYSTEM PROTEIN CUSB"/>
    <property type="match status" value="1"/>
</dbReference>